<evidence type="ECO:0000256" key="2">
    <source>
        <dbReference type="ARBA" id="ARBA00022475"/>
    </source>
</evidence>
<evidence type="ECO:0000256" key="4">
    <source>
        <dbReference type="ARBA" id="ARBA00022989"/>
    </source>
</evidence>
<evidence type="ECO:0000256" key="6">
    <source>
        <dbReference type="SAM" id="Phobius"/>
    </source>
</evidence>
<dbReference type="AlphaFoldDB" id="A0A6L5R1U2"/>
<name>A0A6L5R1U2_9MICO</name>
<evidence type="ECO:0000256" key="3">
    <source>
        <dbReference type="ARBA" id="ARBA00022692"/>
    </source>
</evidence>
<dbReference type="Pfam" id="PF13396">
    <property type="entry name" value="PLDc_N"/>
    <property type="match status" value="1"/>
</dbReference>
<evidence type="ECO:0000313" key="8">
    <source>
        <dbReference type="EMBL" id="MRX43959.1"/>
    </source>
</evidence>
<dbReference type="InterPro" id="IPR027379">
    <property type="entry name" value="CLS_N"/>
</dbReference>
<evidence type="ECO:0000256" key="5">
    <source>
        <dbReference type="ARBA" id="ARBA00023136"/>
    </source>
</evidence>
<evidence type="ECO:0000313" key="9">
    <source>
        <dbReference type="Proteomes" id="UP000476511"/>
    </source>
</evidence>
<reference evidence="8 9" key="1">
    <citation type="submission" date="2019-11" db="EMBL/GenBank/DDBJ databases">
        <title>Agromyces kandeliae sp. nov., isolated from mangrove soil.</title>
        <authorList>
            <person name="Wang R."/>
        </authorList>
    </citation>
    <scope>NUCLEOTIDE SEQUENCE [LARGE SCALE GENOMIC DNA]</scope>
    <source>
        <strain evidence="8 9">Q22</strain>
    </source>
</reference>
<dbReference type="GO" id="GO:0005886">
    <property type="term" value="C:plasma membrane"/>
    <property type="evidence" value="ECO:0007669"/>
    <property type="project" value="UniProtKB-SubCell"/>
</dbReference>
<proteinExistence type="predicted"/>
<evidence type="ECO:0000259" key="7">
    <source>
        <dbReference type="Pfam" id="PF13396"/>
    </source>
</evidence>
<keyword evidence="4 6" id="KW-1133">Transmembrane helix</keyword>
<dbReference type="EMBL" id="WKJD01000012">
    <property type="protein sequence ID" value="MRX43959.1"/>
    <property type="molecule type" value="Genomic_DNA"/>
</dbReference>
<dbReference type="Proteomes" id="UP000476511">
    <property type="component" value="Unassembled WGS sequence"/>
</dbReference>
<evidence type="ECO:0000256" key="1">
    <source>
        <dbReference type="ARBA" id="ARBA00004651"/>
    </source>
</evidence>
<sequence length="73" mass="8259">MGEARRWSDLSRGQQVRGIIGAVIQLALASAAWADLARRDERDVNGRKWVWAIVIAVNYIGPISYFLFGRRVD</sequence>
<feature type="transmembrane region" description="Helical" evidence="6">
    <location>
        <begin position="16"/>
        <end position="37"/>
    </location>
</feature>
<gene>
    <name evidence="8" type="ORF">GJR97_09500</name>
</gene>
<protein>
    <recommendedName>
        <fullName evidence="7">Cardiolipin synthase N-terminal domain-containing protein</fullName>
    </recommendedName>
</protein>
<keyword evidence="2" id="KW-1003">Cell membrane</keyword>
<keyword evidence="3 6" id="KW-0812">Transmembrane</keyword>
<keyword evidence="9" id="KW-1185">Reference proteome</keyword>
<accession>A0A6L5R1U2</accession>
<comment type="caution">
    <text evidence="8">The sequence shown here is derived from an EMBL/GenBank/DDBJ whole genome shotgun (WGS) entry which is preliminary data.</text>
</comment>
<comment type="subcellular location">
    <subcellularLocation>
        <location evidence="1">Cell membrane</location>
        <topology evidence="1">Multi-pass membrane protein</topology>
    </subcellularLocation>
</comment>
<feature type="transmembrane region" description="Helical" evidence="6">
    <location>
        <begin position="49"/>
        <end position="68"/>
    </location>
</feature>
<keyword evidence="5 6" id="KW-0472">Membrane</keyword>
<dbReference type="RefSeq" id="WP_154346192.1">
    <property type="nucleotide sequence ID" value="NZ_WKJD01000012.1"/>
</dbReference>
<feature type="domain" description="Cardiolipin synthase N-terminal" evidence="7">
    <location>
        <begin position="27"/>
        <end position="70"/>
    </location>
</feature>
<organism evidence="8 9">
    <name type="scientific">Agromyces kandeliae</name>
    <dbReference type="NCBI Taxonomy" id="2666141"/>
    <lineage>
        <taxon>Bacteria</taxon>
        <taxon>Bacillati</taxon>
        <taxon>Actinomycetota</taxon>
        <taxon>Actinomycetes</taxon>
        <taxon>Micrococcales</taxon>
        <taxon>Microbacteriaceae</taxon>
        <taxon>Agromyces</taxon>
    </lineage>
</organism>